<keyword evidence="4" id="KW-1185">Reference proteome</keyword>
<dbReference type="CDD" id="cd01109">
    <property type="entry name" value="HTH_YyaN"/>
    <property type="match status" value="1"/>
</dbReference>
<gene>
    <name evidence="3" type="ORF">ACFOW9_05680</name>
</gene>
<protein>
    <submittedName>
        <fullName evidence="3">MerR family transcriptional regulator</fullName>
    </submittedName>
</protein>
<comment type="caution">
    <text evidence="3">The sequence shown here is derived from an EMBL/GenBank/DDBJ whole genome shotgun (WGS) entry which is preliminary data.</text>
</comment>
<feature type="domain" description="HTH merR-type" evidence="2">
    <location>
        <begin position="13"/>
        <end position="81"/>
    </location>
</feature>
<evidence type="ECO:0000259" key="2">
    <source>
        <dbReference type="PROSITE" id="PS50937"/>
    </source>
</evidence>
<dbReference type="Proteomes" id="UP001595773">
    <property type="component" value="Unassembled WGS sequence"/>
</dbReference>
<sequence length="133" mass="15082">MANNAALSKRDNTIGEMADLSGLSVHTLRWYEAQGLFPRDIRRTPGGQRIFDTDAALWLMLLTRLRESGMPVADMAKYSDLVRAGDGNESERIELMEAHASSLDTKIEELIAYRQVIRDKIVFYRQALVEKPL</sequence>
<proteinExistence type="predicted"/>
<accession>A0ABV8R1F6</accession>
<organism evidence="3 4">
    <name type="scientific">Arthrobacter cryoconiti</name>
    <dbReference type="NCBI Taxonomy" id="748907"/>
    <lineage>
        <taxon>Bacteria</taxon>
        <taxon>Bacillati</taxon>
        <taxon>Actinomycetota</taxon>
        <taxon>Actinomycetes</taxon>
        <taxon>Micrococcales</taxon>
        <taxon>Micrococcaceae</taxon>
        <taxon>Arthrobacter</taxon>
    </lineage>
</organism>
<dbReference type="RefSeq" id="WP_230067119.1">
    <property type="nucleotide sequence ID" value="NZ_BAABLL010000003.1"/>
</dbReference>
<dbReference type="PROSITE" id="PS50937">
    <property type="entry name" value="HTH_MERR_2"/>
    <property type="match status" value="1"/>
</dbReference>
<dbReference type="Gene3D" id="1.10.1660.10">
    <property type="match status" value="1"/>
</dbReference>
<evidence type="ECO:0000313" key="4">
    <source>
        <dbReference type="Proteomes" id="UP001595773"/>
    </source>
</evidence>
<evidence type="ECO:0000313" key="3">
    <source>
        <dbReference type="EMBL" id="MFC4265084.1"/>
    </source>
</evidence>
<keyword evidence="1" id="KW-0238">DNA-binding</keyword>
<dbReference type="PANTHER" id="PTHR30204">
    <property type="entry name" value="REDOX-CYCLING DRUG-SENSING TRANSCRIPTIONAL ACTIVATOR SOXR"/>
    <property type="match status" value="1"/>
</dbReference>
<dbReference type="InterPro" id="IPR047057">
    <property type="entry name" value="MerR_fam"/>
</dbReference>
<dbReference type="InterPro" id="IPR000551">
    <property type="entry name" value="MerR-type_HTH_dom"/>
</dbReference>
<dbReference type="EMBL" id="JBHSCQ010000006">
    <property type="protein sequence ID" value="MFC4265084.1"/>
    <property type="molecule type" value="Genomic_DNA"/>
</dbReference>
<reference evidence="4" key="1">
    <citation type="journal article" date="2019" name="Int. J. Syst. Evol. Microbiol.">
        <title>The Global Catalogue of Microorganisms (GCM) 10K type strain sequencing project: providing services to taxonomists for standard genome sequencing and annotation.</title>
        <authorList>
            <consortium name="The Broad Institute Genomics Platform"/>
            <consortium name="The Broad Institute Genome Sequencing Center for Infectious Disease"/>
            <person name="Wu L."/>
            <person name="Ma J."/>
        </authorList>
    </citation>
    <scope>NUCLEOTIDE SEQUENCE [LARGE SCALE GENOMIC DNA]</scope>
    <source>
        <strain evidence="4">CGMCC 1.10698</strain>
    </source>
</reference>
<evidence type="ECO:0000256" key="1">
    <source>
        <dbReference type="ARBA" id="ARBA00023125"/>
    </source>
</evidence>
<name>A0ABV8R1F6_9MICC</name>
<dbReference type="SUPFAM" id="SSF46955">
    <property type="entry name" value="Putative DNA-binding domain"/>
    <property type="match status" value="1"/>
</dbReference>
<dbReference type="Pfam" id="PF13411">
    <property type="entry name" value="MerR_1"/>
    <property type="match status" value="1"/>
</dbReference>
<dbReference type="SMART" id="SM00422">
    <property type="entry name" value="HTH_MERR"/>
    <property type="match status" value="1"/>
</dbReference>
<dbReference type="PANTHER" id="PTHR30204:SF98">
    <property type="entry name" value="HTH-TYPE TRANSCRIPTIONAL REGULATOR ADHR"/>
    <property type="match status" value="1"/>
</dbReference>
<dbReference type="InterPro" id="IPR009061">
    <property type="entry name" value="DNA-bd_dom_put_sf"/>
</dbReference>
<dbReference type="PROSITE" id="PS00552">
    <property type="entry name" value="HTH_MERR_1"/>
    <property type="match status" value="1"/>
</dbReference>